<keyword evidence="2" id="KW-1185">Reference proteome</keyword>
<dbReference type="EMBL" id="JBJUIK010000008">
    <property type="protein sequence ID" value="KAL3520340.1"/>
    <property type="molecule type" value="Genomic_DNA"/>
</dbReference>
<evidence type="ECO:0000313" key="2">
    <source>
        <dbReference type="Proteomes" id="UP001630127"/>
    </source>
</evidence>
<name>A0ABD2ZLM4_9GENT</name>
<sequence>MAHLETAAYLPRHSTTTVSFAAVADDAPQDVAGSFAAFTGFVQKTTKNGSPRLMMIMPLGITICWRMMRRQPQQRRRVKEKETYLNFLVHANDLRFLYMSPPLIEIWIGLIGGITVAVELTGFENLRLSFPFQPVAHFPSADYDN</sequence>
<proteinExistence type="predicted"/>
<dbReference type="AlphaFoldDB" id="A0ABD2ZLM4"/>
<gene>
    <name evidence="1" type="ORF">ACH5RR_018489</name>
</gene>
<accession>A0ABD2ZLM4</accession>
<organism evidence="1 2">
    <name type="scientific">Cinchona calisaya</name>
    <dbReference type="NCBI Taxonomy" id="153742"/>
    <lineage>
        <taxon>Eukaryota</taxon>
        <taxon>Viridiplantae</taxon>
        <taxon>Streptophyta</taxon>
        <taxon>Embryophyta</taxon>
        <taxon>Tracheophyta</taxon>
        <taxon>Spermatophyta</taxon>
        <taxon>Magnoliopsida</taxon>
        <taxon>eudicotyledons</taxon>
        <taxon>Gunneridae</taxon>
        <taxon>Pentapetalae</taxon>
        <taxon>asterids</taxon>
        <taxon>lamiids</taxon>
        <taxon>Gentianales</taxon>
        <taxon>Rubiaceae</taxon>
        <taxon>Cinchonoideae</taxon>
        <taxon>Cinchoneae</taxon>
        <taxon>Cinchona</taxon>
    </lineage>
</organism>
<comment type="caution">
    <text evidence="1">The sequence shown here is derived from an EMBL/GenBank/DDBJ whole genome shotgun (WGS) entry which is preliminary data.</text>
</comment>
<dbReference type="Proteomes" id="UP001630127">
    <property type="component" value="Unassembled WGS sequence"/>
</dbReference>
<reference evidence="1 2" key="1">
    <citation type="submission" date="2024-11" db="EMBL/GenBank/DDBJ databases">
        <title>A near-complete genome assembly of Cinchona calisaya.</title>
        <authorList>
            <person name="Lian D.C."/>
            <person name="Zhao X.W."/>
            <person name="Wei L."/>
        </authorList>
    </citation>
    <scope>NUCLEOTIDE SEQUENCE [LARGE SCALE GENOMIC DNA]</scope>
    <source>
        <tissue evidence="1">Nenye</tissue>
    </source>
</reference>
<protein>
    <submittedName>
        <fullName evidence="1">Uncharacterized protein</fullName>
    </submittedName>
</protein>
<evidence type="ECO:0000313" key="1">
    <source>
        <dbReference type="EMBL" id="KAL3520340.1"/>
    </source>
</evidence>